<organism evidence="1 2">
    <name type="scientific">Periweissella cryptocerci</name>
    <dbReference type="NCBI Taxonomy" id="2506420"/>
    <lineage>
        <taxon>Bacteria</taxon>
        <taxon>Bacillati</taxon>
        <taxon>Bacillota</taxon>
        <taxon>Bacilli</taxon>
        <taxon>Lactobacillales</taxon>
        <taxon>Lactobacillaceae</taxon>
        <taxon>Periweissella</taxon>
    </lineage>
</organism>
<dbReference type="InterPro" id="IPR010719">
    <property type="entry name" value="MnmM_MeTrfase"/>
</dbReference>
<dbReference type="PANTHER" id="PTHR35276:SF1">
    <property type="entry name" value="TRNA (MNM(5)S(2)U34)-METHYLTRANSFERASE, CHLOROPLASTIC"/>
    <property type="match status" value="1"/>
</dbReference>
<reference evidence="2" key="1">
    <citation type="submission" date="2019-03" db="EMBL/GenBank/DDBJ databases">
        <title>Weissella sp. 26KH-42 Genome sequencing.</title>
        <authorList>
            <person name="Heo J."/>
            <person name="Kim S.-J."/>
            <person name="Kim J.-S."/>
            <person name="Hong S.-B."/>
            <person name="Kwon S.-W."/>
        </authorList>
    </citation>
    <scope>NUCLEOTIDE SEQUENCE [LARGE SCALE GENOMIC DNA]</scope>
    <source>
        <strain evidence="2">26KH-42</strain>
    </source>
</reference>
<evidence type="ECO:0000313" key="1">
    <source>
        <dbReference type="EMBL" id="QBO36670.1"/>
    </source>
</evidence>
<sequence>MKLENALNYSHTLLQQVVQPGEFVIDATVGNGYDTEFLARLVGPIGGRVLGFDVQLQAIEHTTDRLDEAGITNTQLIHKGHEHVGEYLTDQEVAGAIFNLGYLPGADKSVITHGNTTLEAVSSILPRLRKEGLLVLVVYYGHPGGETELNAVMDYVEALPHTDYNVLQYGFINQENQPPFVLAIQKR</sequence>
<dbReference type="PANTHER" id="PTHR35276">
    <property type="entry name" value="S-ADENOSYL-L-METHIONINE-DEPENDENT METHYLTRANSFERASES SUPERFAMILY PROTEIN"/>
    <property type="match status" value="1"/>
</dbReference>
<dbReference type="EC" id="2.1.1.199" evidence="1"/>
<protein>
    <submittedName>
        <fullName evidence="1">16S rRNA (Cytosine(1402)-N(4))-methyltransferase</fullName>
        <ecNumber evidence="1">2.1.1.199</ecNumber>
    </submittedName>
</protein>
<name>A0A4P6YV65_9LACO</name>
<gene>
    <name evidence="1" type="primary">mraW</name>
    <name evidence="1" type="ORF">EQG49_09460</name>
</gene>
<dbReference type="OrthoDB" id="9792989at2"/>
<dbReference type="KEGG" id="wei:EQG49_09460"/>
<dbReference type="Gene3D" id="3.40.50.150">
    <property type="entry name" value="Vaccinia Virus protein VP39"/>
    <property type="match status" value="1"/>
</dbReference>
<dbReference type="Proteomes" id="UP000292886">
    <property type="component" value="Chromosome"/>
</dbReference>
<keyword evidence="2" id="KW-1185">Reference proteome</keyword>
<dbReference type="SUPFAM" id="SSF53335">
    <property type="entry name" value="S-adenosyl-L-methionine-dependent methyltransferases"/>
    <property type="match status" value="1"/>
</dbReference>
<evidence type="ECO:0000313" key="2">
    <source>
        <dbReference type="Proteomes" id="UP000292886"/>
    </source>
</evidence>
<dbReference type="GO" id="GO:0032259">
    <property type="term" value="P:methylation"/>
    <property type="evidence" value="ECO:0007669"/>
    <property type="project" value="UniProtKB-KW"/>
</dbReference>
<dbReference type="AlphaFoldDB" id="A0A4P6YV65"/>
<proteinExistence type="predicted"/>
<dbReference type="GO" id="GO:0008168">
    <property type="term" value="F:methyltransferase activity"/>
    <property type="evidence" value="ECO:0007669"/>
    <property type="project" value="UniProtKB-KW"/>
</dbReference>
<accession>A0A4P6YV65</accession>
<keyword evidence="1" id="KW-0489">Methyltransferase</keyword>
<dbReference type="Pfam" id="PF06962">
    <property type="entry name" value="rRNA_methylase"/>
    <property type="match status" value="1"/>
</dbReference>
<keyword evidence="1" id="KW-0808">Transferase</keyword>
<dbReference type="EMBL" id="CP037940">
    <property type="protein sequence ID" value="QBO36670.1"/>
    <property type="molecule type" value="Genomic_DNA"/>
</dbReference>
<dbReference type="InterPro" id="IPR029063">
    <property type="entry name" value="SAM-dependent_MTases_sf"/>
</dbReference>
<dbReference type="RefSeq" id="WP_133363747.1">
    <property type="nucleotide sequence ID" value="NZ_CP037940.1"/>
</dbReference>